<protein>
    <submittedName>
        <fullName evidence="3">Uu.00g068150.m01.CDS01</fullName>
    </submittedName>
</protein>
<name>A0AAI8VV45_9PEZI</name>
<organism evidence="3 4">
    <name type="scientific">Anthostomella pinea</name>
    <dbReference type="NCBI Taxonomy" id="933095"/>
    <lineage>
        <taxon>Eukaryota</taxon>
        <taxon>Fungi</taxon>
        <taxon>Dikarya</taxon>
        <taxon>Ascomycota</taxon>
        <taxon>Pezizomycotina</taxon>
        <taxon>Sordariomycetes</taxon>
        <taxon>Xylariomycetidae</taxon>
        <taxon>Xylariales</taxon>
        <taxon>Xylariaceae</taxon>
        <taxon>Anthostomella</taxon>
    </lineage>
</organism>
<dbReference type="Gene3D" id="3.20.180.10">
    <property type="entry name" value="PNP-oxidase-like"/>
    <property type="match status" value="1"/>
</dbReference>
<evidence type="ECO:0000259" key="2">
    <source>
        <dbReference type="Pfam" id="PF10615"/>
    </source>
</evidence>
<evidence type="ECO:0000313" key="4">
    <source>
        <dbReference type="Proteomes" id="UP001295740"/>
    </source>
</evidence>
<dbReference type="PANTHER" id="PTHR37783">
    <property type="entry name" value="MEMBRANE PROTEIN, PUTATIVE (AFU_ORTHOLOGUE AFUA_1G04315)-RELATED"/>
    <property type="match status" value="1"/>
</dbReference>
<dbReference type="Proteomes" id="UP001295740">
    <property type="component" value="Unassembled WGS sequence"/>
</dbReference>
<feature type="transmembrane region" description="Helical" evidence="1">
    <location>
        <begin position="149"/>
        <end position="173"/>
    </location>
</feature>
<keyword evidence="4" id="KW-1185">Reference proteome</keyword>
<gene>
    <name evidence="3" type="ORF">KHLLAP_LOCUS11658</name>
</gene>
<keyword evidence="1" id="KW-0472">Membrane</keyword>
<dbReference type="EMBL" id="CAUWAG010000018">
    <property type="protein sequence ID" value="CAJ2511190.1"/>
    <property type="molecule type" value="Genomic_DNA"/>
</dbReference>
<evidence type="ECO:0000313" key="3">
    <source>
        <dbReference type="EMBL" id="CAJ2511190.1"/>
    </source>
</evidence>
<feature type="domain" description="DUF2470" evidence="2">
    <location>
        <begin position="8"/>
        <end position="81"/>
    </location>
</feature>
<dbReference type="InterPro" id="IPR037119">
    <property type="entry name" value="Haem_oxidase_HugZ-like_sf"/>
</dbReference>
<accession>A0AAI8VV45</accession>
<evidence type="ECO:0000256" key="1">
    <source>
        <dbReference type="SAM" id="Phobius"/>
    </source>
</evidence>
<keyword evidence="1" id="KW-0812">Transmembrane</keyword>
<proteinExistence type="predicted"/>
<keyword evidence="1" id="KW-1133">Transmembrane helix</keyword>
<dbReference type="AlphaFoldDB" id="A0AAI8VV45"/>
<sequence>MALDEAHKDRLKAHMNKEHAPELQQYLRAFNGLSTSASARPQLTGLTLDFLTIASASGTHTVPIAPPMSSLADARVRFVDMAQRAHAQLGLSDIGIESFTRPRGLGVVSFVGVSFYFVCAAATLGFGLVRPGTAVWELLDAGFPYGGDGFVWLVKAIFVPVLAIHLTEAWWLARTRLAKHGVETGSKLWWTWVADTFLEGYPAMMRFDSMVAEERRRRESAKH</sequence>
<reference evidence="3" key="1">
    <citation type="submission" date="2023-10" db="EMBL/GenBank/DDBJ databases">
        <authorList>
            <person name="Hackl T."/>
        </authorList>
    </citation>
    <scope>NUCLEOTIDE SEQUENCE</scope>
</reference>
<dbReference type="InterPro" id="IPR019595">
    <property type="entry name" value="DUF2470"/>
</dbReference>
<comment type="caution">
    <text evidence="3">The sequence shown here is derived from an EMBL/GenBank/DDBJ whole genome shotgun (WGS) entry which is preliminary data.</text>
</comment>
<dbReference type="Pfam" id="PF10615">
    <property type="entry name" value="DUF2470"/>
    <property type="match status" value="1"/>
</dbReference>
<feature type="transmembrane region" description="Helical" evidence="1">
    <location>
        <begin position="105"/>
        <end position="129"/>
    </location>
</feature>
<dbReference type="PANTHER" id="PTHR37783:SF1">
    <property type="entry name" value="MEMBRANE PROTEIN, PUTATIVE (AFU_ORTHOLOGUE AFUA_1G04315)-RELATED"/>
    <property type="match status" value="1"/>
</dbReference>